<dbReference type="SMART" id="SM00537">
    <property type="entry name" value="DCX"/>
    <property type="match status" value="2"/>
</dbReference>
<feature type="region of interest" description="Disordered" evidence="1">
    <location>
        <begin position="751"/>
        <end position="770"/>
    </location>
</feature>
<feature type="region of interest" description="Disordered" evidence="1">
    <location>
        <begin position="580"/>
        <end position="609"/>
    </location>
</feature>
<dbReference type="InterPro" id="IPR003533">
    <property type="entry name" value="Doublecortin_dom"/>
</dbReference>
<dbReference type="GO" id="GO:0035556">
    <property type="term" value="P:intracellular signal transduction"/>
    <property type="evidence" value="ECO:0007669"/>
    <property type="project" value="InterPro"/>
</dbReference>
<feature type="region of interest" description="Disordered" evidence="1">
    <location>
        <begin position="674"/>
        <end position="745"/>
    </location>
</feature>
<feature type="compositionally biased region" description="Polar residues" evidence="1">
    <location>
        <begin position="582"/>
        <end position="609"/>
    </location>
</feature>
<dbReference type="GO" id="GO:0005874">
    <property type="term" value="C:microtubule"/>
    <property type="evidence" value="ECO:0007669"/>
    <property type="project" value="TreeGrafter"/>
</dbReference>
<accession>A0A834IW52</accession>
<comment type="caution">
    <text evidence="3">The sequence shown here is derived from an EMBL/GenBank/DDBJ whole genome shotgun (WGS) entry which is preliminary data.</text>
</comment>
<dbReference type="GO" id="GO:0005815">
    <property type="term" value="C:microtubule organizing center"/>
    <property type="evidence" value="ECO:0007669"/>
    <property type="project" value="TreeGrafter"/>
</dbReference>
<reference evidence="3" key="1">
    <citation type="submission" date="2020-08" db="EMBL/GenBank/DDBJ databases">
        <title>Genome sequencing and assembly of the red palm weevil Rhynchophorus ferrugineus.</title>
        <authorList>
            <person name="Dias G.B."/>
            <person name="Bergman C.M."/>
            <person name="Manee M."/>
        </authorList>
    </citation>
    <scope>NUCLEOTIDE SEQUENCE</scope>
    <source>
        <strain evidence="3">AA-2017</strain>
        <tissue evidence="3">Whole larva</tissue>
    </source>
</reference>
<sequence>MTVGKNTWDLLSQLKCGKPIKIIVWRNGDYYGFGREILINPLYLTTWNSILNYLTEVLQPNFGAVRKLIYLETRKKVEQFKDLKAMGQYVAVGTNKFKYRKKAYGTEQKTHFIKREKYQEAKLCDSTESLLNFMATTHKNLRTVIYVMVSGRIYQEACKVVLTQLDLTHWNMVLKYLAKILDVPEGIECLCAPSGHIIESGICLEHGGLYIALPFMAKFIKKDYVGQFHQQMALKRSKPASLPKKRLKISLKIKKEKPKIQPDIKHCVSKKCLTEECLSKKVPRVDVRQVAKFVDNLIAEGVKKLEKNDLPASVLKAYKLRKGAITARKYNSFLANFEHRHNSSAPKTYTTFAEIAERNQVGSRESSELSYSRIDLHRSSSLIKKNVNFGSSIEPNQVLADEASVIEVEGEDTTGHKQSSSHTRMKKFSSLRDSIYLPRSEALLSSSKIMSLQSVKEDEDDAEDVDKNKMNNKEFGAIKVQVNNCCKQYGYLADKRSHDSVINSNTNRDKDNFKKTSHEEIRLSSIAIQNTHRESQDGDGELRSIFKIQDLSETSSDNRQFPKPSIPKVLKMEMVESRLSEVSDNSVRLSDNNNNMQSSKNRSIISDISKNTEKCSDKSMDMLKDNIEQSQEIISSSNQITKSSLSSARDDSNNKSVNKINSIDREEKTESINYDKLVETSESNNIQNMIITEDKSTSDESTSSTSSSTEKSQNTLANYSENLVKNEKSQSTSSPSDKMTMFESNKDLVLEKVDKSSQSKESTQSVDTDDDSHWNCLKDNIISVACSEICIRICKKK</sequence>
<protein>
    <recommendedName>
        <fullName evidence="2">Doublecortin domain-containing protein</fullName>
    </recommendedName>
</protein>
<name>A0A834IW52_RHYFE</name>
<gene>
    <name evidence="3" type="ORF">GWI33_007163</name>
</gene>
<feature type="compositionally biased region" description="Polar residues" evidence="1">
    <location>
        <begin position="680"/>
        <end position="690"/>
    </location>
</feature>
<evidence type="ECO:0000256" key="1">
    <source>
        <dbReference type="SAM" id="MobiDB-lite"/>
    </source>
</evidence>
<feature type="compositionally biased region" description="Polar residues" evidence="1">
    <location>
        <begin position="713"/>
        <end position="737"/>
    </location>
</feature>
<dbReference type="InterPro" id="IPR036572">
    <property type="entry name" value="Doublecortin_dom_sf"/>
</dbReference>
<dbReference type="SUPFAM" id="SSF89837">
    <property type="entry name" value="Doublecortin (DC)"/>
    <property type="match status" value="2"/>
</dbReference>
<dbReference type="PROSITE" id="PS50309">
    <property type="entry name" value="DC"/>
    <property type="match status" value="2"/>
</dbReference>
<proteinExistence type="predicted"/>
<organism evidence="3 4">
    <name type="scientific">Rhynchophorus ferrugineus</name>
    <name type="common">Red palm weevil</name>
    <name type="synonym">Curculio ferrugineus</name>
    <dbReference type="NCBI Taxonomy" id="354439"/>
    <lineage>
        <taxon>Eukaryota</taxon>
        <taxon>Metazoa</taxon>
        <taxon>Ecdysozoa</taxon>
        <taxon>Arthropoda</taxon>
        <taxon>Hexapoda</taxon>
        <taxon>Insecta</taxon>
        <taxon>Pterygota</taxon>
        <taxon>Neoptera</taxon>
        <taxon>Endopterygota</taxon>
        <taxon>Coleoptera</taxon>
        <taxon>Polyphaga</taxon>
        <taxon>Cucujiformia</taxon>
        <taxon>Curculionidae</taxon>
        <taxon>Dryophthorinae</taxon>
        <taxon>Rhynchophorus</taxon>
    </lineage>
</organism>
<evidence type="ECO:0000313" key="3">
    <source>
        <dbReference type="EMBL" id="KAF7286203.1"/>
    </source>
</evidence>
<dbReference type="Proteomes" id="UP000625711">
    <property type="component" value="Unassembled WGS sequence"/>
</dbReference>
<evidence type="ECO:0000259" key="2">
    <source>
        <dbReference type="PROSITE" id="PS50309"/>
    </source>
</evidence>
<dbReference type="Pfam" id="PF03607">
    <property type="entry name" value="DCX"/>
    <property type="match status" value="1"/>
</dbReference>
<feature type="compositionally biased region" description="Low complexity" evidence="1">
    <location>
        <begin position="699"/>
        <end position="712"/>
    </location>
</feature>
<dbReference type="Gene3D" id="3.10.20.230">
    <property type="entry name" value="Doublecortin domain"/>
    <property type="match status" value="2"/>
</dbReference>
<dbReference type="OrthoDB" id="1738954at2759"/>
<keyword evidence="4" id="KW-1185">Reference proteome</keyword>
<dbReference type="AlphaFoldDB" id="A0A834IW52"/>
<feature type="domain" description="Doublecortin" evidence="2">
    <location>
        <begin position="20"/>
        <end position="103"/>
    </location>
</feature>
<feature type="domain" description="Doublecortin" evidence="2">
    <location>
        <begin position="143"/>
        <end position="212"/>
    </location>
</feature>
<dbReference type="PANTHER" id="PTHR23004">
    <property type="entry name" value="DOUBLECORTIN DOMAIN CONTAINING 2"/>
    <property type="match status" value="1"/>
</dbReference>
<evidence type="ECO:0000313" key="4">
    <source>
        <dbReference type="Proteomes" id="UP000625711"/>
    </source>
</evidence>
<feature type="region of interest" description="Disordered" evidence="1">
    <location>
        <begin position="634"/>
        <end position="662"/>
    </location>
</feature>
<dbReference type="PANTHER" id="PTHR23004:SF11">
    <property type="entry name" value="PROTEIN RPI-1"/>
    <property type="match status" value="1"/>
</dbReference>
<dbReference type="EMBL" id="JAACXV010000035">
    <property type="protein sequence ID" value="KAF7286203.1"/>
    <property type="molecule type" value="Genomic_DNA"/>
</dbReference>